<accession>A0A8T0G4Y6</accession>
<reference evidence="1" key="2">
    <citation type="submission" date="2020-06" db="EMBL/GenBank/DDBJ databases">
        <authorList>
            <person name="Sheffer M."/>
        </authorList>
    </citation>
    <scope>NUCLEOTIDE SEQUENCE</scope>
</reference>
<name>A0A8T0G4Y6_ARGBR</name>
<evidence type="ECO:0000313" key="1">
    <source>
        <dbReference type="EMBL" id="KAF8796929.1"/>
    </source>
</evidence>
<comment type="caution">
    <text evidence="1">The sequence shown here is derived from an EMBL/GenBank/DDBJ whole genome shotgun (WGS) entry which is preliminary data.</text>
</comment>
<evidence type="ECO:0000313" key="2">
    <source>
        <dbReference type="Proteomes" id="UP000807504"/>
    </source>
</evidence>
<organism evidence="1 2">
    <name type="scientific">Argiope bruennichi</name>
    <name type="common">Wasp spider</name>
    <name type="synonym">Aranea bruennichi</name>
    <dbReference type="NCBI Taxonomy" id="94029"/>
    <lineage>
        <taxon>Eukaryota</taxon>
        <taxon>Metazoa</taxon>
        <taxon>Ecdysozoa</taxon>
        <taxon>Arthropoda</taxon>
        <taxon>Chelicerata</taxon>
        <taxon>Arachnida</taxon>
        <taxon>Araneae</taxon>
        <taxon>Araneomorphae</taxon>
        <taxon>Entelegynae</taxon>
        <taxon>Araneoidea</taxon>
        <taxon>Araneidae</taxon>
        <taxon>Argiope</taxon>
    </lineage>
</organism>
<protein>
    <submittedName>
        <fullName evidence="1">Uncharacterized protein</fullName>
    </submittedName>
</protein>
<keyword evidence="2" id="KW-1185">Reference proteome</keyword>
<reference evidence="1" key="1">
    <citation type="journal article" date="2020" name="bioRxiv">
        <title>Chromosome-level reference genome of the European wasp spider Argiope bruennichi: a resource for studies on range expansion and evolutionary adaptation.</title>
        <authorList>
            <person name="Sheffer M.M."/>
            <person name="Hoppe A."/>
            <person name="Krehenwinkel H."/>
            <person name="Uhl G."/>
            <person name="Kuss A.W."/>
            <person name="Jensen L."/>
            <person name="Jensen C."/>
            <person name="Gillespie R.G."/>
            <person name="Hoff K.J."/>
            <person name="Prost S."/>
        </authorList>
    </citation>
    <scope>NUCLEOTIDE SEQUENCE</scope>
</reference>
<dbReference type="AlphaFoldDB" id="A0A8T0G4Y6"/>
<dbReference type="EMBL" id="JABXBU010000001">
    <property type="protein sequence ID" value="KAF8796929.1"/>
    <property type="molecule type" value="Genomic_DNA"/>
</dbReference>
<sequence length="362" mass="43215">MEFNFMPTLTHMTCVKIATYLLEDRDISELLDKDTVIPYQFNFFDRCRYELWKLIEQQAMLKLSFLPTPLSLKVAKTIQPMHFQIMMWLMDHDLMPRRKGFCINYRRILCWKINGTIDRKETAKRYVQNRSIDSRDRFIMACNYFMIDDILCLWGVIQAVGVKSTSKRGVNSAVRLWMDALKDGKTTPTGHMIEEYFSVECLRDSDIPLRLSPYFRYLKPMCRQDYLHILAFGQLHKDDFQMCMCQMDEKECAKLFKIIPAEALTRYLEWPFQFLFMEMVTKISSNLSPQDYVKILDYIVKFVILNGDIYAEIFKEFWSIIPDSQKERIKGARKYKAYEVILDYKKNQLPSLQEEVAKYYFI</sequence>
<proteinExistence type="predicted"/>
<dbReference type="OrthoDB" id="6407690at2759"/>
<gene>
    <name evidence="1" type="ORF">HNY73_001257</name>
</gene>
<dbReference type="Proteomes" id="UP000807504">
    <property type="component" value="Unassembled WGS sequence"/>
</dbReference>